<dbReference type="InterPro" id="IPR042100">
    <property type="entry name" value="Bug_dom1"/>
</dbReference>
<keyword evidence="3" id="KW-0675">Receptor</keyword>
<dbReference type="PANTHER" id="PTHR42928:SF5">
    <property type="entry name" value="BLR1237 PROTEIN"/>
    <property type="match status" value="1"/>
</dbReference>
<dbReference type="RefSeq" id="WP_334478757.1">
    <property type="nucleotide sequence ID" value="NZ_JAZHRV010000001.1"/>
</dbReference>
<dbReference type="Gene3D" id="3.40.190.150">
    <property type="entry name" value="Bordetella uptake gene, domain 1"/>
    <property type="match status" value="1"/>
</dbReference>
<dbReference type="SUPFAM" id="SSF53850">
    <property type="entry name" value="Periplasmic binding protein-like II"/>
    <property type="match status" value="1"/>
</dbReference>
<dbReference type="InterPro" id="IPR005064">
    <property type="entry name" value="BUG"/>
</dbReference>
<accession>A0ABU8B7Y4</accession>
<comment type="caution">
    <text evidence="3">The sequence shown here is derived from an EMBL/GenBank/DDBJ whole genome shotgun (WGS) entry which is preliminary data.</text>
</comment>
<comment type="similarity">
    <text evidence="1">Belongs to the UPF0065 (bug) family.</text>
</comment>
<protein>
    <submittedName>
        <fullName evidence="3">Tripartite-type tricarboxylate transporter receptor subunit TctC</fullName>
    </submittedName>
</protein>
<organism evidence="3 4">
    <name type="scientific">Bradyrhizobium algeriense</name>
    <dbReference type="NCBI Taxonomy" id="634784"/>
    <lineage>
        <taxon>Bacteria</taxon>
        <taxon>Pseudomonadati</taxon>
        <taxon>Pseudomonadota</taxon>
        <taxon>Alphaproteobacteria</taxon>
        <taxon>Hyphomicrobiales</taxon>
        <taxon>Nitrobacteraceae</taxon>
        <taxon>Bradyrhizobium</taxon>
    </lineage>
</organism>
<evidence type="ECO:0000313" key="3">
    <source>
        <dbReference type="EMBL" id="MEH2554108.1"/>
    </source>
</evidence>
<dbReference type="PANTHER" id="PTHR42928">
    <property type="entry name" value="TRICARBOXYLATE-BINDING PROTEIN"/>
    <property type="match status" value="1"/>
</dbReference>
<keyword evidence="2" id="KW-0732">Signal</keyword>
<feature type="signal peptide" evidence="2">
    <location>
        <begin position="1"/>
        <end position="25"/>
    </location>
</feature>
<dbReference type="Pfam" id="PF03401">
    <property type="entry name" value="TctC"/>
    <property type="match status" value="1"/>
</dbReference>
<evidence type="ECO:0000256" key="1">
    <source>
        <dbReference type="ARBA" id="ARBA00006987"/>
    </source>
</evidence>
<dbReference type="EMBL" id="JAZHRV010000001">
    <property type="protein sequence ID" value="MEH2554108.1"/>
    <property type="molecule type" value="Genomic_DNA"/>
</dbReference>
<sequence>MRSLLRSVILAGLASMAFPAAGCFAAEQALKIVFPFSAGGSADAVSRLVAEHLQNSLGRPVIVENKVGASGRIGALAVKDAPPDGSTLLFAGSSQLTLQPHLYPDLGYDPAADFVPISQVVRFDQALAISSNVPAQSVKELLVWLKANPDKAIYGSPGAGTFPHFAGMEFGRLGGLDFRHVAYRGTPAALPDLLSGRIAVFVSSPAELIELHKSGSIRILATTGSSRSMILPDVPTLRENGIDVEVPGWFAFYAPARTPAELIERLQNEIIAIIRLPDVHTKILAVGFEPTATTSAELKKIQLADFERWGPIVKASGYKSQQ</sequence>
<dbReference type="Proteomes" id="UP001364224">
    <property type="component" value="Unassembled WGS sequence"/>
</dbReference>
<name>A0ABU8B7Y4_9BRAD</name>
<dbReference type="Gene3D" id="3.40.190.10">
    <property type="entry name" value="Periplasmic binding protein-like II"/>
    <property type="match status" value="1"/>
</dbReference>
<reference evidence="3 4" key="1">
    <citation type="submission" date="2024-02" db="EMBL/GenBank/DDBJ databases">
        <title>Adaptive strategies in a cosmopolitan and abundant soil bacterium.</title>
        <authorList>
            <person name="Carini P."/>
        </authorList>
    </citation>
    <scope>NUCLEOTIDE SEQUENCE [LARGE SCALE GENOMIC DNA]</scope>
    <source>
        <strain evidence="3 4">AZCC 1608</strain>
    </source>
</reference>
<feature type="chain" id="PRO_5047535371" evidence="2">
    <location>
        <begin position="26"/>
        <end position="322"/>
    </location>
</feature>
<evidence type="ECO:0000256" key="2">
    <source>
        <dbReference type="SAM" id="SignalP"/>
    </source>
</evidence>
<dbReference type="PIRSF" id="PIRSF017082">
    <property type="entry name" value="YflP"/>
    <property type="match status" value="1"/>
</dbReference>
<evidence type="ECO:0000313" key="4">
    <source>
        <dbReference type="Proteomes" id="UP001364224"/>
    </source>
</evidence>
<gene>
    <name evidence="3" type="ORF">V1286_001637</name>
</gene>
<proteinExistence type="inferred from homology"/>
<keyword evidence="4" id="KW-1185">Reference proteome</keyword>